<evidence type="ECO:0000256" key="13">
    <source>
        <dbReference type="SAM" id="Phobius"/>
    </source>
</evidence>
<evidence type="ECO:0000313" key="15">
    <source>
        <dbReference type="EMBL" id="KJV76919.1"/>
    </source>
</evidence>
<dbReference type="NCBIfam" id="TIGR00739">
    <property type="entry name" value="yajC"/>
    <property type="match status" value="1"/>
</dbReference>
<dbReference type="RefSeq" id="WP_045916758.1">
    <property type="nucleotide sequence ID" value="NZ_LAOA01000012.1"/>
</dbReference>
<evidence type="ECO:0000256" key="12">
    <source>
        <dbReference type="ARBA" id="ARBA00023136"/>
    </source>
</evidence>
<evidence type="ECO:0000256" key="2">
    <source>
        <dbReference type="ARBA" id="ARBA00004377"/>
    </source>
</evidence>
<keyword evidence="9" id="KW-0653">Protein transport</keyword>
<evidence type="ECO:0000256" key="5">
    <source>
        <dbReference type="ARBA" id="ARBA00014962"/>
    </source>
</evidence>
<accession>A0A0F3NRB0</accession>
<evidence type="ECO:0000256" key="7">
    <source>
        <dbReference type="ARBA" id="ARBA00022475"/>
    </source>
</evidence>
<keyword evidence="6" id="KW-0813">Transport</keyword>
<keyword evidence="8 13" id="KW-0812">Transmembrane</keyword>
<comment type="function">
    <text evidence="1">The SecYEG-SecDF-YajC-YidC holo-translocon (HTL) protein secretase/insertase is a supercomplex required for protein secretion, insertion of proteins into membranes, and assembly of membrane protein complexes. While the SecYEG complex is essential for assembly of a number of proteins and complexes, the SecDF-YajC-YidC subcomplex facilitates these functions.</text>
</comment>
<dbReference type="PANTHER" id="PTHR33909">
    <property type="entry name" value="SEC TRANSLOCON ACCESSORY COMPLEX SUBUNIT YAJC"/>
    <property type="match status" value="1"/>
</dbReference>
<keyword evidence="12 13" id="KW-0472">Membrane</keyword>
<evidence type="ECO:0000256" key="10">
    <source>
        <dbReference type="ARBA" id="ARBA00022989"/>
    </source>
</evidence>
<dbReference type="Pfam" id="PF02699">
    <property type="entry name" value="YajC"/>
    <property type="match status" value="1"/>
</dbReference>
<feature type="transmembrane region" description="Helical" evidence="13">
    <location>
        <begin position="34"/>
        <end position="52"/>
    </location>
</feature>
<dbReference type="PATRIC" id="fig|1359175.3.peg.1211"/>
<evidence type="ECO:0000256" key="6">
    <source>
        <dbReference type="ARBA" id="ARBA00022448"/>
    </source>
</evidence>
<evidence type="ECO:0000256" key="1">
    <source>
        <dbReference type="ARBA" id="ARBA00002061"/>
    </source>
</evidence>
<evidence type="ECO:0000256" key="3">
    <source>
        <dbReference type="ARBA" id="ARBA00006742"/>
    </source>
</evidence>
<protein>
    <recommendedName>
        <fullName evidence="5">Sec translocon accessory complex subunit YajC</fullName>
    </recommendedName>
</protein>
<evidence type="ECO:0000256" key="9">
    <source>
        <dbReference type="ARBA" id="ARBA00022927"/>
    </source>
</evidence>
<proteinExistence type="inferred from homology"/>
<comment type="subunit">
    <text evidence="4">Part of the SecDF-YidC-YajC translocase complex. The SecDF-YidC-YajC translocase forms a supercomplex with SecYEG, called the holo-translocon (HTL).</text>
</comment>
<organism evidence="14 16">
    <name type="scientific">Orientia tsutsugamushi str. TA716</name>
    <dbReference type="NCBI Taxonomy" id="1359175"/>
    <lineage>
        <taxon>Bacteria</taxon>
        <taxon>Pseudomonadati</taxon>
        <taxon>Pseudomonadota</taxon>
        <taxon>Alphaproteobacteria</taxon>
        <taxon>Rickettsiales</taxon>
        <taxon>Rickettsiaceae</taxon>
        <taxon>Rickettsieae</taxon>
        <taxon>Orientia</taxon>
    </lineage>
</organism>
<keyword evidence="10 13" id="KW-1133">Transmembrane helix</keyword>
<sequence length="126" mass="14114">MSQANNINTDNTNNNITVVDQAIDDTKTAIHWEWINIIPLVLVFTVVYFLLIRPQEKKRKEHEQLIRTIKKGEQVITTSGIYASIVSIDESTDIITLEIAPGTKIKILRAAIADVISRNQASKGSK</sequence>
<dbReference type="PRINTS" id="PR01853">
    <property type="entry name" value="YAJCTRNLCASE"/>
</dbReference>
<dbReference type="InterPro" id="IPR003849">
    <property type="entry name" value="Preprotein_translocase_YajC"/>
</dbReference>
<comment type="subcellular location">
    <subcellularLocation>
        <location evidence="2">Cell inner membrane</location>
        <topology evidence="2">Single-pass membrane protein</topology>
    </subcellularLocation>
</comment>
<comment type="similarity">
    <text evidence="3">Belongs to the YajC family.</text>
</comment>
<dbReference type="EMBL" id="LAOA01000192">
    <property type="protein sequence ID" value="KJV70301.1"/>
    <property type="molecule type" value="Genomic_DNA"/>
</dbReference>
<gene>
    <name evidence="15" type="ORF">OTSTA716_0514</name>
    <name evidence="14" type="ORF">OTSTA716_2625</name>
</gene>
<dbReference type="EMBL" id="LAOA01000012">
    <property type="protein sequence ID" value="KJV76919.1"/>
    <property type="molecule type" value="Genomic_DNA"/>
</dbReference>
<name>A0A0F3NRB0_ORITS</name>
<evidence type="ECO:0000256" key="8">
    <source>
        <dbReference type="ARBA" id="ARBA00022692"/>
    </source>
</evidence>
<evidence type="ECO:0000256" key="4">
    <source>
        <dbReference type="ARBA" id="ARBA00011718"/>
    </source>
</evidence>
<keyword evidence="11" id="KW-0811">Translocation</keyword>
<evidence type="ECO:0000313" key="14">
    <source>
        <dbReference type="EMBL" id="KJV70301.1"/>
    </source>
</evidence>
<dbReference type="GO" id="GO:0015031">
    <property type="term" value="P:protein transport"/>
    <property type="evidence" value="ECO:0007669"/>
    <property type="project" value="UniProtKB-KW"/>
</dbReference>
<evidence type="ECO:0000313" key="16">
    <source>
        <dbReference type="Proteomes" id="UP000033671"/>
    </source>
</evidence>
<dbReference type="GO" id="GO:0005886">
    <property type="term" value="C:plasma membrane"/>
    <property type="evidence" value="ECO:0007669"/>
    <property type="project" value="UniProtKB-SubCell"/>
</dbReference>
<keyword evidence="7" id="KW-1003">Cell membrane</keyword>
<dbReference type="PANTHER" id="PTHR33909:SF1">
    <property type="entry name" value="SEC TRANSLOCON ACCESSORY COMPLEX SUBUNIT YAJC"/>
    <property type="match status" value="1"/>
</dbReference>
<reference evidence="14 16" key="1">
    <citation type="submission" date="2015-01" db="EMBL/GenBank/DDBJ databases">
        <title>Genome Sequencing of Rickettsiales.</title>
        <authorList>
            <person name="Daugherty S.C."/>
            <person name="Su Q."/>
            <person name="Abolude K."/>
            <person name="Beier-Sexton M."/>
            <person name="Carlyon J.A."/>
            <person name="Carter R."/>
            <person name="Day N.P."/>
            <person name="Dumler S.J."/>
            <person name="Dyachenko V."/>
            <person name="Godinez A."/>
            <person name="Kurtti T.J."/>
            <person name="Lichay M."/>
            <person name="Mullins K.E."/>
            <person name="Ott S."/>
            <person name="Pappas-Brown V."/>
            <person name="Paris D.H."/>
            <person name="Patel P."/>
            <person name="Richards A.L."/>
            <person name="Sadzewicz L."/>
            <person name="Sears K."/>
            <person name="Seidman D."/>
            <person name="Sengamalay N."/>
            <person name="Stenos J."/>
            <person name="Tallon L.J."/>
            <person name="Vincent G."/>
            <person name="Fraser C.M."/>
            <person name="Munderloh U."/>
            <person name="Dunning-Hotopp J.C."/>
        </authorList>
    </citation>
    <scope>NUCLEOTIDE SEQUENCE [LARGE SCALE GENOMIC DNA]</scope>
    <source>
        <strain evidence="14 16">TA716</strain>
    </source>
</reference>
<evidence type="ECO:0000256" key="11">
    <source>
        <dbReference type="ARBA" id="ARBA00023010"/>
    </source>
</evidence>
<comment type="caution">
    <text evidence="14">The sequence shown here is derived from an EMBL/GenBank/DDBJ whole genome shotgun (WGS) entry which is preliminary data.</text>
</comment>
<dbReference type="Proteomes" id="UP000033671">
    <property type="component" value="Unassembled WGS sequence"/>
</dbReference>
<dbReference type="AlphaFoldDB" id="A0A0F3NRB0"/>
<dbReference type="SMART" id="SM01323">
    <property type="entry name" value="YajC"/>
    <property type="match status" value="1"/>
</dbReference>